<proteinExistence type="predicted"/>
<gene>
    <name evidence="1" type="ORF">UFOVP772_22</name>
</gene>
<name>A0A6J5NQ79_9CAUD</name>
<reference evidence="1" key="1">
    <citation type="submission" date="2020-04" db="EMBL/GenBank/DDBJ databases">
        <authorList>
            <person name="Chiriac C."/>
            <person name="Salcher M."/>
            <person name="Ghai R."/>
            <person name="Kavagutti S V."/>
        </authorList>
    </citation>
    <scope>NUCLEOTIDE SEQUENCE</scope>
</reference>
<evidence type="ECO:0000313" key="1">
    <source>
        <dbReference type="EMBL" id="CAB4161003.1"/>
    </source>
</evidence>
<accession>A0A6J5NQ79</accession>
<sequence>MQSDYNERLETGKCRKCKYTRVYDFTDSGFSGAPCENCGAESNQIVLIKKGAK</sequence>
<dbReference type="EMBL" id="LR796708">
    <property type="protein sequence ID" value="CAB4161003.1"/>
    <property type="molecule type" value="Genomic_DNA"/>
</dbReference>
<organism evidence="1">
    <name type="scientific">uncultured Caudovirales phage</name>
    <dbReference type="NCBI Taxonomy" id="2100421"/>
    <lineage>
        <taxon>Viruses</taxon>
        <taxon>Duplodnaviria</taxon>
        <taxon>Heunggongvirae</taxon>
        <taxon>Uroviricota</taxon>
        <taxon>Caudoviricetes</taxon>
        <taxon>Peduoviridae</taxon>
        <taxon>Maltschvirus</taxon>
        <taxon>Maltschvirus maltsch</taxon>
    </lineage>
</organism>
<protein>
    <submittedName>
        <fullName evidence="1">Uncharacterized protein</fullName>
    </submittedName>
</protein>